<dbReference type="PANTHER" id="PTHR33307">
    <property type="entry name" value="ALPHA-RHAMNOSIDASE (EUROFUNG)"/>
    <property type="match status" value="1"/>
</dbReference>
<dbReference type="EC" id="3.2.1.40" evidence="2"/>
<protein>
    <recommendedName>
        <fullName evidence="2">alpha-L-rhamnosidase</fullName>
        <ecNumber evidence="2">3.2.1.40</ecNumber>
    </recommendedName>
</protein>
<comment type="caution">
    <text evidence="4">The sequence shown here is derived from an EMBL/GenBank/DDBJ whole genome shotgun (WGS) entry which is preliminary data.</text>
</comment>
<dbReference type="InterPro" id="IPR012341">
    <property type="entry name" value="6hp_glycosidase-like_sf"/>
</dbReference>
<evidence type="ECO:0000256" key="1">
    <source>
        <dbReference type="ARBA" id="ARBA00001445"/>
    </source>
</evidence>
<dbReference type="GO" id="GO:0005975">
    <property type="term" value="P:carbohydrate metabolic process"/>
    <property type="evidence" value="ECO:0007669"/>
    <property type="project" value="InterPro"/>
</dbReference>
<dbReference type="PANTHER" id="PTHR33307:SF6">
    <property type="entry name" value="ALPHA-RHAMNOSIDASE (EUROFUNG)-RELATED"/>
    <property type="match status" value="1"/>
</dbReference>
<gene>
    <name evidence="4" type="ORF">F4560_000794</name>
</gene>
<proteinExistence type="predicted"/>
<evidence type="ECO:0000259" key="3">
    <source>
        <dbReference type="Pfam" id="PF17389"/>
    </source>
</evidence>
<dbReference type="AlphaFoldDB" id="A0A7W9LYQ3"/>
<dbReference type="RefSeq" id="WP_246477714.1">
    <property type="nucleotide sequence ID" value="NZ_JACHMO010000001.1"/>
</dbReference>
<dbReference type="InterPro" id="IPR016007">
    <property type="entry name" value="Alpha_rhamnosid"/>
</dbReference>
<accession>A0A7W9LYQ3</accession>
<organism evidence="4 5">
    <name type="scientific">Saccharothrix ecbatanensis</name>
    <dbReference type="NCBI Taxonomy" id="1105145"/>
    <lineage>
        <taxon>Bacteria</taxon>
        <taxon>Bacillati</taxon>
        <taxon>Actinomycetota</taxon>
        <taxon>Actinomycetes</taxon>
        <taxon>Pseudonocardiales</taxon>
        <taxon>Pseudonocardiaceae</taxon>
        <taxon>Saccharothrix</taxon>
    </lineage>
</organism>
<evidence type="ECO:0000313" key="5">
    <source>
        <dbReference type="Proteomes" id="UP000552097"/>
    </source>
</evidence>
<dbReference type="EMBL" id="JACHMO010000001">
    <property type="protein sequence ID" value="MBB5801026.1"/>
    <property type="molecule type" value="Genomic_DNA"/>
</dbReference>
<reference evidence="4 5" key="1">
    <citation type="submission" date="2020-08" db="EMBL/GenBank/DDBJ databases">
        <title>Sequencing the genomes of 1000 actinobacteria strains.</title>
        <authorList>
            <person name="Klenk H.-P."/>
        </authorList>
    </citation>
    <scope>NUCLEOTIDE SEQUENCE [LARGE SCALE GENOMIC DNA]</scope>
    <source>
        <strain evidence="4 5">DSM 45486</strain>
    </source>
</reference>
<dbReference type="Pfam" id="PF17389">
    <property type="entry name" value="Bac_rhamnosid6H"/>
    <property type="match status" value="1"/>
</dbReference>
<feature type="domain" description="Alpha-L-rhamnosidase six-hairpin glycosidase" evidence="3">
    <location>
        <begin position="15"/>
        <end position="127"/>
    </location>
</feature>
<dbReference type="InterPro" id="IPR008928">
    <property type="entry name" value="6-hairpin_glycosidase_sf"/>
</dbReference>
<sequence length="189" mass="20644">MSAVKGLVWGSDLPATGSFSTSNGMLNQLSSNISWSRRSNFLSIPTGTSSRDERLGWTGDISLFGPTANYLRDTRAFLSHWMADMRNSQYANGDLPAVVPTPQGQFGESGVGWSDAMITVPHAVWRVVVLAQDARVAVRARRSRTCGWSDWLDGPSARRRRGGEPSADVRLQSAAPGYWTWARGWATAP</sequence>
<dbReference type="Gene3D" id="1.50.10.10">
    <property type="match status" value="1"/>
</dbReference>
<evidence type="ECO:0000313" key="4">
    <source>
        <dbReference type="EMBL" id="MBB5801026.1"/>
    </source>
</evidence>
<dbReference type="Proteomes" id="UP000552097">
    <property type="component" value="Unassembled WGS sequence"/>
</dbReference>
<comment type="catalytic activity">
    <reaction evidence="1">
        <text>Hydrolysis of terminal non-reducing alpha-L-rhamnose residues in alpha-L-rhamnosides.</text>
        <dbReference type="EC" id="3.2.1.40"/>
    </reaction>
</comment>
<keyword evidence="5" id="KW-1185">Reference proteome</keyword>
<dbReference type="SUPFAM" id="SSF48208">
    <property type="entry name" value="Six-hairpin glycosidases"/>
    <property type="match status" value="1"/>
</dbReference>
<name>A0A7W9LYQ3_9PSEU</name>
<dbReference type="GO" id="GO:0030596">
    <property type="term" value="F:alpha-L-rhamnosidase activity"/>
    <property type="evidence" value="ECO:0007669"/>
    <property type="project" value="UniProtKB-EC"/>
</dbReference>
<dbReference type="InterPro" id="IPR035396">
    <property type="entry name" value="Bac_rhamnosid6H"/>
</dbReference>
<evidence type="ECO:0000256" key="2">
    <source>
        <dbReference type="ARBA" id="ARBA00012652"/>
    </source>
</evidence>